<dbReference type="PIRSF" id="PIRSF001415">
    <property type="entry name" value="Porphbilin_synth"/>
    <property type="match status" value="1"/>
</dbReference>
<comment type="subunit">
    <text evidence="9">Homooctamer.</text>
</comment>
<dbReference type="InterPro" id="IPR001731">
    <property type="entry name" value="ALAD"/>
</dbReference>
<dbReference type="PROSITE" id="PS00169">
    <property type="entry name" value="D_ALA_DEHYDRATASE"/>
    <property type="match status" value="1"/>
</dbReference>
<dbReference type="SMART" id="SM01004">
    <property type="entry name" value="ALAD"/>
    <property type="match status" value="1"/>
</dbReference>
<dbReference type="GeneID" id="29946193"/>
<dbReference type="AlphaFoldDB" id="A0A0B7JH61"/>
<dbReference type="NCBIfam" id="NF006762">
    <property type="entry name" value="PRK09283.1"/>
    <property type="match status" value="1"/>
</dbReference>
<dbReference type="CDD" id="cd00384">
    <property type="entry name" value="ALAD_PBGS"/>
    <property type="match status" value="1"/>
</dbReference>
<sequence length="330" mass="36456">MTNPISVPVKRIRRMRRTANMRDLVREHEFKLADLIHPIFIEETLTEEVPISTMPGISRIPETMLADEINTLYKLGVRYVMPFGISHTKDEIGSDTWNDDGLLARMVKTIKAACPDMMVIPDICFCEYTTHGHCGVYHDEHVLNDETLALLVKQSVTAAKAGADMLAPSAMMDGQVKAIREGLDAAGFEHVAILAHAVKFASAFYGPFRTAVDCELSGDRKAYQMDCANGRQALVEALLDEEEGADILMVKPGTPYLDVVANLRRKTNLPLAVYQVGGEYAGIKFAALAGALDEKRVVYETLTGFKRAGADLIVSYYTKQVAQWLAQDKA</sequence>
<comment type="pathway">
    <text evidence="1">Porphyrin-containing compound metabolism; protoporphyrin-IX biosynthesis; coproporphyrinogen-III from 5-aminolevulinate: step 1/4.</text>
</comment>
<comment type="similarity">
    <text evidence="2 10">Belongs to the ALAD family.</text>
</comment>
<dbReference type="PRINTS" id="PR00144">
    <property type="entry name" value="DALDHYDRTASE"/>
</dbReference>
<dbReference type="PANTHER" id="PTHR11458">
    <property type="entry name" value="DELTA-AMINOLEVULINIC ACID DEHYDRATASE"/>
    <property type="match status" value="1"/>
</dbReference>
<comment type="catalytic activity">
    <reaction evidence="8 9">
        <text>2 5-aminolevulinate = porphobilinogen + 2 H2O + H(+)</text>
        <dbReference type="Rhea" id="RHEA:24064"/>
        <dbReference type="ChEBI" id="CHEBI:15377"/>
        <dbReference type="ChEBI" id="CHEBI:15378"/>
        <dbReference type="ChEBI" id="CHEBI:58126"/>
        <dbReference type="ChEBI" id="CHEBI:356416"/>
        <dbReference type="EC" id="4.2.1.24"/>
    </reaction>
</comment>
<accession>A0A0B7JH61</accession>
<dbReference type="eggNOG" id="COG0113">
    <property type="taxonomic scope" value="Bacteria"/>
</dbReference>
<evidence type="ECO:0000256" key="1">
    <source>
        <dbReference type="ARBA" id="ARBA00004694"/>
    </source>
</evidence>
<keyword evidence="7 9" id="KW-0627">Porphyrin biosynthesis</keyword>
<evidence type="ECO:0000256" key="10">
    <source>
        <dbReference type="RuleBase" id="RU004161"/>
    </source>
</evidence>
<dbReference type="GO" id="GO:0004655">
    <property type="term" value="F:porphobilinogen synthase activity"/>
    <property type="evidence" value="ECO:0007669"/>
    <property type="project" value="UniProtKB-EC"/>
</dbReference>
<evidence type="ECO:0000256" key="5">
    <source>
        <dbReference type="ARBA" id="ARBA00023133"/>
    </source>
</evidence>
<dbReference type="Proteomes" id="UP000241426">
    <property type="component" value="Unassembled WGS sequence"/>
</dbReference>
<dbReference type="GO" id="GO:0008270">
    <property type="term" value="F:zinc ion binding"/>
    <property type="evidence" value="ECO:0007669"/>
    <property type="project" value="TreeGrafter"/>
</dbReference>
<dbReference type="NCBIfam" id="NF009923">
    <property type="entry name" value="PRK13384.1"/>
    <property type="match status" value="1"/>
</dbReference>
<dbReference type="EMBL" id="PYNF01000017">
    <property type="protein sequence ID" value="PSU95907.1"/>
    <property type="molecule type" value="Genomic_DNA"/>
</dbReference>
<evidence type="ECO:0000256" key="8">
    <source>
        <dbReference type="ARBA" id="ARBA00047651"/>
    </source>
</evidence>
<evidence type="ECO:0000256" key="4">
    <source>
        <dbReference type="ARBA" id="ARBA00020771"/>
    </source>
</evidence>
<evidence type="ECO:0000256" key="3">
    <source>
        <dbReference type="ARBA" id="ARBA00012053"/>
    </source>
</evidence>
<dbReference type="PANTHER" id="PTHR11458:SF1">
    <property type="entry name" value="DELTA-AMINOLEVULINIC ACID DEHYDRATASE"/>
    <property type="match status" value="1"/>
</dbReference>
<proteinExistence type="inferred from homology"/>
<gene>
    <name evidence="11" type="ORF">C9J27_17395</name>
</gene>
<dbReference type="InterPro" id="IPR030656">
    <property type="entry name" value="ALAD_AS"/>
</dbReference>
<reference evidence="11 12" key="1">
    <citation type="submission" date="2018-01" db="EMBL/GenBank/DDBJ databases">
        <title>Whole genome sequencing of Histamine producing bacteria.</title>
        <authorList>
            <person name="Butler K."/>
        </authorList>
    </citation>
    <scope>NUCLEOTIDE SEQUENCE [LARGE SCALE GENOMIC DNA]</scope>
    <source>
        <strain evidence="11 12">FS-7.2</strain>
    </source>
</reference>
<dbReference type="Gene3D" id="3.20.20.70">
    <property type="entry name" value="Aldolase class I"/>
    <property type="match status" value="1"/>
</dbReference>
<evidence type="ECO:0000256" key="6">
    <source>
        <dbReference type="ARBA" id="ARBA00023239"/>
    </source>
</evidence>
<dbReference type="GO" id="GO:0005829">
    <property type="term" value="C:cytosol"/>
    <property type="evidence" value="ECO:0007669"/>
    <property type="project" value="TreeGrafter"/>
</dbReference>
<dbReference type="SUPFAM" id="SSF51569">
    <property type="entry name" value="Aldolase"/>
    <property type="match status" value="1"/>
</dbReference>
<dbReference type="RefSeq" id="WP_036791107.1">
    <property type="nucleotide sequence ID" value="NZ_LN794353.1"/>
</dbReference>
<evidence type="ECO:0000256" key="9">
    <source>
        <dbReference type="RuleBase" id="RU000515"/>
    </source>
</evidence>
<keyword evidence="6 9" id="KW-0456">Lyase</keyword>
<comment type="caution">
    <text evidence="11">The sequence shown here is derived from an EMBL/GenBank/DDBJ whole genome shotgun (WGS) entry which is preliminary data.</text>
</comment>
<protein>
    <recommendedName>
        <fullName evidence="4 9">Delta-aminolevulinic acid dehydratase</fullName>
        <ecNumber evidence="3 9">4.2.1.24</ecNumber>
    </recommendedName>
</protein>
<dbReference type="Pfam" id="PF00490">
    <property type="entry name" value="ALAD"/>
    <property type="match status" value="1"/>
</dbReference>
<dbReference type="EC" id="4.2.1.24" evidence="3 9"/>
<dbReference type="GO" id="GO:0006782">
    <property type="term" value="P:protoporphyrinogen IX biosynthetic process"/>
    <property type="evidence" value="ECO:0007669"/>
    <property type="project" value="UniProtKB-UniPathway"/>
</dbReference>
<dbReference type="FunFam" id="3.20.20.70:FF:000019">
    <property type="entry name" value="Delta-aminolevulinic acid dehydratase"/>
    <property type="match status" value="1"/>
</dbReference>
<organism evidence="11 12">
    <name type="scientific">Photobacterium kishitanii</name>
    <dbReference type="NCBI Taxonomy" id="318456"/>
    <lineage>
        <taxon>Bacteria</taxon>
        <taxon>Pseudomonadati</taxon>
        <taxon>Pseudomonadota</taxon>
        <taxon>Gammaproteobacteria</taxon>
        <taxon>Vibrionales</taxon>
        <taxon>Vibrionaceae</taxon>
        <taxon>Photobacterium</taxon>
    </lineage>
</organism>
<name>A0A0B7JH61_9GAMM</name>
<accession>A0A2T3KER1</accession>
<keyword evidence="5" id="KW-0350">Heme biosynthesis</keyword>
<dbReference type="UniPathway" id="UPA00251">
    <property type="reaction ID" value="UER00318"/>
</dbReference>
<evidence type="ECO:0000313" key="11">
    <source>
        <dbReference type="EMBL" id="PSU95907.1"/>
    </source>
</evidence>
<dbReference type="InterPro" id="IPR013785">
    <property type="entry name" value="Aldolase_TIM"/>
</dbReference>
<evidence type="ECO:0000313" key="12">
    <source>
        <dbReference type="Proteomes" id="UP000241426"/>
    </source>
</evidence>
<evidence type="ECO:0000256" key="7">
    <source>
        <dbReference type="ARBA" id="ARBA00023244"/>
    </source>
</evidence>
<evidence type="ECO:0000256" key="2">
    <source>
        <dbReference type="ARBA" id="ARBA00008055"/>
    </source>
</evidence>